<organism evidence="2 3">
    <name type="scientific">Halomarinibacterium sedimenti</name>
    <dbReference type="NCBI Taxonomy" id="2857106"/>
    <lineage>
        <taxon>Bacteria</taxon>
        <taxon>Pseudomonadati</taxon>
        <taxon>Bacteroidota</taxon>
        <taxon>Flavobacteriia</taxon>
        <taxon>Flavobacteriales</taxon>
        <taxon>Flavobacteriaceae</taxon>
        <taxon>Halomarinibacterium</taxon>
    </lineage>
</organism>
<proteinExistence type="predicted"/>
<feature type="domain" description="FAD dependent oxidoreductase" evidence="1">
    <location>
        <begin position="16"/>
        <end position="371"/>
    </location>
</feature>
<dbReference type="InterPro" id="IPR006076">
    <property type="entry name" value="FAD-dep_OxRdtase"/>
</dbReference>
<sequence>MNLSYWEYKTWFQNIDYAIIGSGIVGLSCALSLRERHPNAKIVVFERGTLPNGASTKNAGFACFGSLSEIIEDLKTHSEDEVVELVKKRVRGLELLRKNLGDKKIDFQRHGGYELFTLEDENLYENCLSKLPYINNLLKKTIFNENDVFSIKNNTFSFKKVQKTLIFNRFEGQLDTGKMMQALIQKCINKGVFIVNSFRIESFLSKNDQIVMNFEQFGEISTKKLCIATNGFANQLINTQDLKPARAQVLITKPIKNLHIKGTFHLDRGYYYFRNIDDRILLGGGRNLDIIGETTTSLELTSLIQNRLEDLLRTTIIPNIPFEVEQRWSGIMGVGSQKKPIVKKIEDNVYCGVRLGGMGVAIGSLVGSELATIAQT</sequence>
<dbReference type="PANTHER" id="PTHR13847:SF281">
    <property type="entry name" value="FAD DEPENDENT OXIDOREDUCTASE DOMAIN-CONTAINING PROTEIN"/>
    <property type="match status" value="1"/>
</dbReference>
<gene>
    <name evidence="2" type="ORF">KXJ69_04290</name>
</gene>
<evidence type="ECO:0000313" key="2">
    <source>
        <dbReference type="EMBL" id="MBW2937310.1"/>
    </source>
</evidence>
<comment type="caution">
    <text evidence="2">The sequence shown here is derived from an EMBL/GenBank/DDBJ whole genome shotgun (WGS) entry which is preliminary data.</text>
</comment>
<keyword evidence="3" id="KW-1185">Reference proteome</keyword>
<dbReference type="Proteomes" id="UP001138686">
    <property type="component" value="Unassembled WGS sequence"/>
</dbReference>
<dbReference type="PANTHER" id="PTHR13847">
    <property type="entry name" value="SARCOSINE DEHYDROGENASE-RELATED"/>
    <property type="match status" value="1"/>
</dbReference>
<name>A0A9X1JV47_9FLAO</name>
<dbReference type="RefSeq" id="WP_219051620.1">
    <property type="nucleotide sequence ID" value="NZ_JAHWDP010000001.1"/>
</dbReference>
<evidence type="ECO:0000313" key="3">
    <source>
        <dbReference type="Proteomes" id="UP001138686"/>
    </source>
</evidence>
<dbReference type="GO" id="GO:0005737">
    <property type="term" value="C:cytoplasm"/>
    <property type="evidence" value="ECO:0007669"/>
    <property type="project" value="TreeGrafter"/>
</dbReference>
<accession>A0A9X1JV47</accession>
<reference evidence="2" key="1">
    <citation type="submission" date="2021-07" db="EMBL/GenBank/DDBJ databases">
        <title>Aureisphaera sp. CAU 1614 isolated from sea sediment.</title>
        <authorList>
            <person name="Kim W."/>
        </authorList>
    </citation>
    <scope>NUCLEOTIDE SEQUENCE</scope>
    <source>
        <strain evidence="2">CAU 1614</strain>
    </source>
</reference>
<dbReference type="AlphaFoldDB" id="A0A9X1JV47"/>
<protein>
    <submittedName>
        <fullName evidence="2">FAD-binding oxidoreductase</fullName>
    </submittedName>
</protein>
<dbReference type="Pfam" id="PF01266">
    <property type="entry name" value="DAO"/>
    <property type="match status" value="1"/>
</dbReference>
<evidence type="ECO:0000259" key="1">
    <source>
        <dbReference type="Pfam" id="PF01266"/>
    </source>
</evidence>
<dbReference type="EMBL" id="JAHWDP010000001">
    <property type="protein sequence ID" value="MBW2937310.1"/>
    <property type="molecule type" value="Genomic_DNA"/>
</dbReference>